<gene>
    <name evidence="1" type="ORF">H6G14_11590</name>
</gene>
<comment type="caution">
    <text evidence="1">The sequence shown here is derived from an EMBL/GenBank/DDBJ whole genome shotgun (WGS) entry which is preliminary data.</text>
</comment>
<organism evidence="1 2">
    <name type="scientific">Nostoc parmelioides FACHB-3921</name>
    <dbReference type="NCBI Taxonomy" id="2692909"/>
    <lineage>
        <taxon>Bacteria</taxon>
        <taxon>Bacillati</taxon>
        <taxon>Cyanobacteriota</taxon>
        <taxon>Cyanophyceae</taxon>
        <taxon>Nostocales</taxon>
        <taxon>Nostocaceae</taxon>
        <taxon>Nostoc</taxon>
    </lineage>
</organism>
<protein>
    <submittedName>
        <fullName evidence="1">Uncharacterized protein</fullName>
    </submittedName>
</protein>
<keyword evidence="2" id="KW-1185">Reference proteome</keyword>
<dbReference type="Proteomes" id="UP000621307">
    <property type="component" value="Unassembled WGS sequence"/>
</dbReference>
<name>A0ABR8BDU2_9NOSO</name>
<accession>A0ABR8BDU2</accession>
<dbReference type="RefSeq" id="WP_190567574.1">
    <property type="nucleotide sequence ID" value="NZ_JACJQL010000013.1"/>
</dbReference>
<proteinExistence type="predicted"/>
<evidence type="ECO:0000313" key="2">
    <source>
        <dbReference type="Proteomes" id="UP000621307"/>
    </source>
</evidence>
<dbReference type="EMBL" id="JACJQL010000013">
    <property type="protein sequence ID" value="MBD2251940.1"/>
    <property type="molecule type" value="Genomic_DNA"/>
</dbReference>
<sequence>MKYTLYLKQNQVDELEYEVVSTELRVHLIRLLSQGIKGEWTIVIQNHLINKARSFIGLPIYVLESDIMGEYEPQEYAWHNGEFELLLRRFNTTEIVEFLGFLIEEGFFTVEEINDLLVKDGLSFYFERTIIDKIKVCLTPLDDISEQEEREHPNIRVLVRRMEDALKREDCAGVLHTSASIFETLAKDIIGIPSVQNQTLKSFFERYRNDSKLPDEILNYILDLYNSRNTTPLAGHGSTKNPEISKDQATILSEMTKAFVKIEYKLNIEVPRLM</sequence>
<evidence type="ECO:0000313" key="1">
    <source>
        <dbReference type="EMBL" id="MBD2251940.1"/>
    </source>
</evidence>
<reference evidence="1 2" key="1">
    <citation type="journal article" date="2020" name="ISME J.">
        <title>Comparative genomics reveals insights into cyanobacterial evolution and habitat adaptation.</title>
        <authorList>
            <person name="Chen M.Y."/>
            <person name="Teng W.K."/>
            <person name="Zhao L."/>
            <person name="Hu C.X."/>
            <person name="Zhou Y.K."/>
            <person name="Han B.P."/>
            <person name="Song L.R."/>
            <person name="Shu W.S."/>
        </authorList>
    </citation>
    <scope>NUCLEOTIDE SEQUENCE [LARGE SCALE GENOMIC DNA]</scope>
    <source>
        <strain evidence="1 2">FACHB-3921</strain>
    </source>
</reference>